<dbReference type="GO" id="GO:0005524">
    <property type="term" value="F:ATP binding"/>
    <property type="evidence" value="ECO:0007669"/>
    <property type="project" value="UniProtKB-KW"/>
</dbReference>
<dbReference type="InterPro" id="IPR010737">
    <property type="entry name" value="4-carb_acid_sugar_kinase_N"/>
</dbReference>
<name>A0A2U1TN97_9GAMM</name>
<dbReference type="AlphaFoldDB" id="A0A2U1TN97"/>
<dbReference type="Gene3D" id="3.40.980.20">
    <property type="entry name" value="Four-carbon acid sugar kinase, nucleotide binding domain"/>
    <property type="match status" value="1"/>
</dbReference>
<evidence type="ECO:0000256" key="6">
    <source>
        <dbReference type="ARBA" id="ARBA00023277"/>
    </source>
</evidence>
<keyword evidence="6" id="KW-0119">Carbohydrate metabolism</keyword>
<accession>A0A2U1TN97</accession>
<evidence type="ECO:0000259" key="13">
    <source>
        <dbReference type="Pfam" id="PF07005"/>
    </source>
</evidence>
<evidence type="ECO:0000256" key="5">
    <source>
        <dbReference type="ARBA" id="ARBA00022840"/>
    </source>
</evidence>
<dbReference type="RefSeq" id="WP_109055240.1">
    <property type="nucleotide sequence ID" value="NZ_QDKJ01000012.1"/>
</dbReference>
<keyword evidence="16" id="KW-1185">Reference proteome</keyword>
<dbReference type="NCBIfam" id="NF043035">
    <property type="entry name" value="OxoTetrKin"/>
    <property type="match status" value="1"/>
</dbReference>
<evidence type="ECO:0000256" key="3">
    <source>
        <dbReference type="ARBA" id="ARBA00022741"/>
    </source>
</evidence>
<evidence type="ECO:0000256" key="11">
    <source>
        <dbReference type="ARBA" id="ARBA00039461"/>
    </source>
</evidence>
<evidence type="ECO:0000256" key="10">
    <source>
        <dbReference type="ARBA" id="ARBA00039095"/>
    </source>
</evidence>
<dbReference type="InterPro" id="IPR042213">
    <property type="entry name" value="NBD_C_sf"/>
</dbReference>
<evidence type="ECO:0000256" key="9">
    <source>
        <dbReference type="ARBA" id="ARBA00037335"/>
    </source>
</evidence>
<evidence type="ECO:0000313" key="16">
    <source>
        <dbReference type="Proteomes" id="UP000245138"/>
    </source>
</evidence>
<comment type="caution">
    <text evidence="15">The sequence shown here is derived from an EMBL/GenBank/DDBJ whole genome shotgun (WGS) entry which is preliminary data.</text>
</comment>
<comment type="catalytic activity">
    <reaction evidence="7">
        <text>3-dehydro-L-erythronate + ATP = 3-dehydro-4-O-phospho-L-erythronate + ADP + H(+)</text>
        <dbReference type="Rhea" id="RHEA:52552"/>
        <dbReference type="ChEBI" id="CHEBI:15378"/>
        <dbReference type="ChEBI" id="CHEBI:30616"/>
        <dbReference type="ChEBI" id="CHEBI:136592"/>
        <dbReference type="ChEBI" id="CHEBI:136670"/>
        <dbReference type="ChEBI" id="CHEBI:456216"/>
        <dbReference type="EC" id="2.7.1.217"/>
    </reaction>
</comment>
<dbReference type="InterPro" id="IPR050007">
    <property type="entry name" value="OtnK"/>
</dbReference>
<keyword evidence="4" id="KW-0418">Kinase</keyword>
<evidence type="ECO:0000256" key="4">
    <source>
        <dbReference type="ARBA" id="ARBA00022777"/>
    </source>
</evidence>
<dbReference type="EMBL" id="QDKJ01000012">
    <property type="protein sequence ID" value="PWC10885.1"/>
    <property type="molecule type" value="Genomic_DNA"/>
</dbReference>
<protein>
    <recommendedName>
        <fullName evidence="11">3-oxo-tetronate kinase</fullName>
        <ecNumber evidence="10">2.7.1.217</ecNumber>
    </recommendedName>
    <alternativeName>
        <fullName evidence="12">3-dehydrotetronate 4-kinase</fullName>
    </alternativeName>
</protein>
<evidence type="ECO:0000259" key="14">
    <source>
        <dbReference type="Pfam" id="PF17042"/>
    </source>
</evidence>
<evidence type="ECO:0000256" key="2">
    <source>
        <dbReference type="ARBA" id="ARBA00022679"/>
    </source>
</evidence>
<comment type="similarity">
    <text evidence="1">Belongs to the four-carbon acid sugar kinase family.</text>
</comment>
<dbReference type="Proteomes" id="UP000245138">
    <property type="component" value="Unassembled WGS sequence"/>
</dbReference>
<feature type="domain" description="Four-carbon acid sugar kinase nucleotide binding" evidence="14">
    <location>
        <begin position="255"/>
        <end position="415"/>
    </location>
</feature>
<keyword evidence="5" id="KW-0067">ATP-binding</keyword>
<dbReference type="OrthoDB" id="191465at2"/>
<keyword evidence="2" id="KW-0808">Transferase</keyword>
<gene>
    <name evidence="15" type="ORF">B4923_15335</name>
</gene>
<evidence type="ECO:0000256" key="12">
    <source>
        <dbReference type="ARBA" id="ARBA00041377"/>
    </source>
</evidence>
<evidence type="ECO:0000256" key="1">
    <source>
        <dbReference type="ARBA" id="ARBA00005715"/>
    </source>
</evidence>
<proteinExistence type="inferred from homology"/>
<dbReference type="InterPro" id="IPR031475">
    <property type="entry name" value="NBD_C"/>
</dbReference>
<dbReference type="EC" id="2.7.1.217" evidence="10"/>
<organism evidence="15 16">
    <name type="scientific">Brenneria roseae subsp. americana</name>
    <dbReference type="NCBI Taxonomy" id="1508507"/>
    <lineage>
        <taxon>Bacteria</taxon>
        <taxon>Pseudomonadati</taxon>
        <taxon>Pseudomonadota</taxon>
        <taxon>Gammaproteobacteria</taxon>
        <taxon>Enterobacterales</taxon>
        <taxon>Pectobacteriaceae</taxon>
        <taxon>Brenneria</taxon>
    </lineage>
</organism>
<sequence length="424" mass="45653">MITLGVIADDFTGATDIASFLVGNGLPTVQLNGVPPSDFQVNAQAVVISLKSRSCPAEQAVAESLNALSWLQQQGCRQFYFKYCSTFDSTAKGNIGPVTDALLDALGETQTVISPALPVNGRTVYQGYLFVMDQLLSESGMRHHPVTPMTDSNLLRVMEQQAAGRSGLVPYQVMEQGAAAVKQQLAQLKQQGIRYVVLDTLNEQHLLTQGEALRDMKLVTGGSGLAIGLARQWAQSSQQTAAATAAGMPQSGPGVVLSGSCSVMTNKQVARYREQAASRAIDVARCLQGDKERQAYARELTLWVNEHRDEALAPLLYATTSAEELVRIQQRWGAEASSQAVESLFAGVARQLQQDGFQRFIIAGGETSSIVVQTLGIHAFHIGPSISPGVPWVRSTNHPLSLALKSGNFGDEDFFARAQREFAV</sequence>
<evidence type="ECO:0000313" key="15">
    <source>
        <dbReference type="EMBL" id="PWC10885.1"/>
    </source>
</evidence>
<dbReference type="SUPFAM" id="SSF142764">
    <property type="entry name" value="YgbK-like"/>
    <property type="match status" value="1"/>
</dbReference>
<dbReference type="GO" id="GO:0016301">
    <property type="term" value="F:kinase activity"/>
    <property type="evidence" value="ECO:0007669"/>
    <property type="project" value="UniProtKB-KW"/>
</dbReference>
<dbReference type="Pfam" id="PF17042">
    <property type="entry name" value="NBD_C"/>
    <property type="match status" value="1"/>
</dbReference>
<comment type="catalytic activity">
    <reaction evidence="8">
        <text>3-dehydro-D-erythronate + ATP = 3-dehydro-4-O-phospho-D-erythronate + ADP + H(+)</text>
        <dbReference type="Rhea" id="RHEA:52556"/>
        <dbReference type="ChEBI" id="CHEBI:15378"/>
        <dbReference type="ChEBI" id="CHEBI:30616"/>
        <dbReference type="ChEBI" id="CHEBI:57958"/>
        <dbReference type="ChEBI" id="CHEBI:136593"/>
        <dbReference type="ChEBI" id="CHEBI:456216"/>
        <dbReference type="EC" id="2.7.1.217"/>
    </reaction>
</comment>
<dbReference type="InterPro" id="IPR037051">
    <property type="entry name" value="4-carb_acid_sugar_kinase_N_sf"/>
</dbReference>
<dbReference type="Pfam" id="PF07005">
    <property type="entry name" value="SBD_N"/>
    <property type="match status" value="1"/>
</dbReference>
<evidence type="ECO:0000256" key="7">
    <source>
        <dbReference type="ARBA" id="ARBA00035898"/>
    </source>
</evidence>
<reference evidence="15 16" key="1">
    <citation type="submission" date="2018-04" db="EMBL/GenBank/DDBJ databases">
        <title>Brenneria corticis sp.nov.</title>
        <authorList>
            <person name="Li Y."/>
        </authorList>
    </citation>
    <scope>NUCLEOTIDE SEQUENCE [LARGE SCALE GENOMIC DNA]</scope>
    <source>
        <strain evidence="15 16">LMG 27715</strain>
    </source>
</reference>
<evidence type="ECO:0000256" key="8">
    <source>
        <dbReference type="ARBA" id="ARBA00036346"/>
    </source>
</evidence>
<feature type="domain" description="Four-carbon acid sugar kinase N-terminal" evidence="13">
    <location>
        <begin position="4"/>
        <end position="228"/>
    </location>
</feature>
<keyword evidence="3" id="KW-0547">Nucleotide-binding</keyword>
<comment type="function">
    <text evidence="9">Catalyzes the ATP-dependent phosphorylation of 3-oxo-tetronate to 3-oxo-tetronate 4-phosphate.</text>
</comment>
<dbReference type="Gene3D" id="3.40.50.10840">
    <property type="entry name" value="Putative sugar-binding, N-terminal domain"/>
    <property type="match status" value="1"/>
</dbReference>